<dbReference type="PROSITE" id="PS50005">
    <property type="entry name" value="TPR"/>
    <property type="match status" value="2"/>
</dbReference>
<dbReference type="GO" id="GO:0005737">
    <property type="term" value="C:cytoplasm"/>
    <property type="evidence" value="ECO:0007669"/>
    <property type="project" value="UniProtKB-SubCell"/>
</dbReference>
<evidence type="ECO:0000256" key="7">
    <source>
        <dbReference type="PROSITE-ProRule" id="PRU00339"/>
    </source>
</evidence>
<dbReference type="PANTHER" id="PTHR46630:SF1">
    <property type="entry name" value="TETRATRICOPEPTIDE REPEAT PROTEIN 29"/>
    <property type="match status" value="1"/>
</dbReference>
<dbReference type="PANTHER" id="PTHR46630">
    <property type="entry name" value="TETRATRICOPEPTIDE REPEAT PROTEIN 29"/>
    <property type="match status" value="1"/>
</dbReference>
<dbReference type="SMART" id="SM00028">
    <property type="entry name" value="TPR"/>
    <property type="match status" value="5"/>
</dbReference>
<dbReference type="InterPro" id="IPR051476">
    <property type="entry name" value="Bac_ResReg_Asp_Phosphatase"/>
</dbReference>
<sequence>MTETTRKLATRSTNKGHSEFYRHVILPSKTYAERHKLSPKEAKEAARTYNKQMPLSNADIERRRSSLQRQLSIDMLRQGYHQAFRELSDILTWQKDNHEQSRSEQPQVFVEDDADKLRFLYIYLTKAEEAERRRQYAKMYESYLAMASFFREAEDYWLSDYFYKKCLTIAQTYSQLDTELVARAYLNIGSVYERHGDLMQALASFKQYYQAGEHYYDLRTNANLQLVRIYMKLAERRTKNEKLDYMVKAYEASIQSDDKKIENEVRYKLGLLYLELNDIDAALQYLEKYYDYCQQVNDDEGFGQASESIAICYQKKSNIEKSTEYLTKYLRKASGQKGSHQYMKACNALGLIDATLGDYDSAIVSCSKAYSISLAARSSDLDRSRLLYGIANGLKLRGCFNEHIDQMNTKNLLGWKQTRLESHLTKSDN</sequence>
<dbReference type="InterPro" id="IPR011990">
    <property type="entry name" value="TPR-like_helical_dom_sf"/>
</dbReference>
<keyword evidence="2" id="KW-0963">Cytoplasm</keyword>
<evidence type="ECO:0000256" key="4">
    <source>
        <dbReference type="ARBA" id="ARBA00022803"/>
    </source>
</evidence>
<evidence type="ECO:0000313" key="9">
    <source>
        <dbReference type="Proteomes" id="UP000663828"/>
    </source>
</evidence>
<evidence type="ECO:0000256" key="5">
    <source>
        <dbReference type="ARBA" id="ARBA00040665"/>
    </source>
</evidence>
<dbReference type="AlphaFoldDB" id="A0A814CJB2"/>
<dbReference type="Pfam" id="PF13181">
    <property type="entry name" value="TPR_8"/>
    <property type="match status" value="2"/>
</dbReference>
<dbReference type="Gene3D" id="1.25.40.10">
    <property type="entry name" value="Tetratricopeptide repeat domain"/>
    <property type="match status" value="2"/>
</dbReference>
<dbReference type="InterPro" id="IPR019734">
    <property type="entry name" value="TPR_rpt"/>
</dbReference>
<comment type="function">
    <text evidence="6">Axonemal protein which is implicated in axonemal and/or peri-axonemal structure assembly and regulates flagellum assembly and beating and therefore sperm motility.</text>
</comment>
<evidence type="ECO:0000313" key="8">
    <source>
        <dbReference type="EMBL" id="CAF0941588.1"/>
    </source>
</evidence>
<evidence type="ECO:0000256" key="3">
    <source>
        <dbReference type="ARBA" id="ARBA00022737"/>
    </source>
</evidence>
<dbReference type="GO" id="GO:0003341">
    <property type="term" value="P:cilium movement"/>
    <property type="evidence" value="ECO:0007669"/>
    <property type="project" value="TreeGrafter"/>
</dbReference>
<keyword evidence="9" id="KW-1185">Reference proteome</keyword>
<gene>
    <name evidence="8" type="ORF">XAT740_LOCUS10148</name>
</gene>
<accession>A0A814CJB2</accession>
<name>A0A814CJB2_ADIRI</name>
<protein>
    <recommendedName>
        <fullName evidence="5">Tetratricopeptide repeat protein 29</fullName>
    </recommendedName>
</protein>
<proteinExistence type="predicted"/>
<comment type="subcellular location">
    <subcellularLocation>
        <location evidence="1">Cytoplasm</location>
    </subcellularLocation>
</comment>
<evidence type="ECO:0000256" key="6">
    <source>
        <dbReference type="ARBA" id="ARBA00044739"/>
    </source>
</evidence>
<feature type="repeat" description="TPR" evidence="7">
    <location>
        <begin position="182"/>
        <end position="215"/>
    </location>
</feature>
<reference evidence="8" key="1">
    <citation type="submission" date="2021-02" db="EMBL/GenBank/DDBJ databases">
        <authorList>
            <person name="Nowell W R."/>
        </authorList>
    </citation>
    <scope>NUCLEOTIDE SEQUENCE</scope>
</reference>
<keyword evidence="4 7" id="KW-0802">TPR repeat</keyword>
<comment type="caution">
    <text evidence="8">The sequence shown here is derived from an EMBL/GenBank/DDBJ whole genome shotgun (WGS) entry which is preliminary data.</text>
</comment>
<dbReference type="Proteomes" id="UP000663828">
    <property type="component" value="Unassembled WGS sequence"/>
</dbReference>
<organism evidence="8 9">
    <name type="scientific">Adineta ricciae</name>
    <name type="common">Rotifer</name>
    <dbReference type="NCBI Taxonomy" id="249248"/>
    <lineage>
        <taxon>Eukaryota</taxon>
        <taxon>Metazoa</taxon>
        <taxon>Spiralia</taxon>
        <taxon>Gnathifera</taxon>
        <taxon>Rotifera</taxon>
        <taxon>Eurotatoria</taxon>
        <taxon>Bdelloidea</taxon>
        <taxon>Adinetida</taxon>
        <taxon>Adinetidae</taxon>
        <taxon>Adineta</taxon>
    </lineage>
</organism>
<dbReference type="SUPFAM" id="SSF48452">
    <property type="entry name" value="TPR-like"/>
    <property type="match status" value="2"/>
</dbReference>
<evidence type="ECO:0000256" key="1">
    <source>
        <dbReference type="ARBA" id="ARBA00004496"/>
    </source>
</evidence>
<keyword evidence="3" id="KW-0677">Repeat</keyword>
<dbReference type="GO" id="GO:0005929">
    <property type="term" value="C:cilium"/>
    <property type="evidence" value="ECO:0007669"/>
    <property type="project" value="TreeGrafter"/>
</dbReference>
<feature type="repeat" description="TPR" evidence="7">
    <location>
        <begin position="263"/>
        <end position="296"/>
    </location>
</feature>
<evidence type="ECO:0000256" key="2">
    <source>
        <dbReference type="ARBA" id="ARBA00022490"/>
    </source>
</evidence>
<dbReference type="EMBL" id="CAJNOR010000536">
    <property type="protein sequence ID" value="CAF0941588.1"/>
    <property type="molecule type" value="Genomic_DNA"/>
</dbReference>